<dbReference type="EMBL" id="GL945479">
    <property type="protein sequence ID" value="EGO00137.1"/>
    <property type="molecule type" value="Genomic_DNA"/>
</dbReference>
<keyword evidence="3" id="KW-1185">Reference proteome</keyword>
<organism evidence="3">
    <name type="scientific">Serpula lacrymans var. lacrymans (strain S7.3)</name>
    <name type="common">Dry rot fungus</name>
    <dbReference type="NCBI Taxonomy" id="936435"/>
    <lineage>
        <taxon>Eukaryota</taxon>
        <taxon>Fungi</taxon>
        <taxon>Dikarya</taxon>
        <taxon>Basidiomycota</taxon>
        <taxon>Agaricomycotina</taxon>
        <taxon>Agaricomycetes</taxon>
        <taxon>Agaricomycetidae</taxon>
        <taxon>Boletales</taxon>
        <taxon>Coniophorineae</taxon>
        <taxon>Serpulaceae</taxon>
        <taxon>Serpula</taxon>
    </lineage>
</organism>
<feature type="region of interest" description="Disordered" evidence="1">
    <location>
        <begin position="219"/>
        <end position="238"/>
    </location>
</feature>
<dbReference type="Proteomes" id="UP000008063">
    <property type="component" value="Unassembled WGS sequence"/>
</dbReference>
<gene>
    <name evidence="2" type="ORF">SERLA73DRAFT_72876</name>
</gene>
<reference evidence="3" key="1">
    <citation type="journal article" date="2011" name="Science">
        <title>The plant cell wall-decomposing machinery underlies the functional diversity of forest fungi.</title>
        <authorList>
            <person name="Eastwood D.C."/>
            <person name="Floudas D."/>
            <person name="Binder M."/>
            <person name="Majcherczyk A."/>
            <person name="Schneider P."/>
            <person name="Aerts A."/>
            <person name="Asiegbu F.O."/>
            <person name="Baker S.E."/>
            <person name="Barry K."/>
            <person name="Bendiksby M."/>
            <person name="Blumentritt M."/>
            <person name="Coutinho P.M."/>
            <person name="Cullen D."/>
            <person name="de Vries R.P."/>
            <person name="Gathman A."/>
            <person name="Goodell B."/>
            <person name="Henrissat B."/>
            <person name="Ihrmark K."/>
            <person name="Kauserud H."/>
            <person name="Kohler A."/>
            <person name="LaButti K."/>
            <person name="Lapidus A."/>
            <person name="Lavin J.L."/>
            <person name="Lee Y.-H."/>
            <person name="Lindquist E."/>
            <person name="Lilly W."/>
            <person name="Lucas S."/>
            <person name="Morin E."/>
            <person name="Murat C."/>
            <person name="Oguiza J.A."/>
            <person name="Park J."/>
            <person name="Pisabarro A.G."/>
            <person name="Riley R."/>
            <person name="Rosling A."/>
            <person name="Salamov A."/>
            <person name="Schmidt O."/>
            <person name="Schmutz J."/>
            <person name="Skrede I."/>
            <person name="Stenlid J."/>
            <person name="Wiebenga A."/>
            <person name="Xie X."/>
            <person name="Kuees U."/>
            <person name="Hibbett D.S."/>
            <person name="Hoffmeister D."/>
            <person name="Hoegberg N."/>
            <person name="Martin F."/>
            <person name="Grigoriev I.V."/>
            <person name="Watkinson S.C."/>
        </authorList>
    </citation>
    <scope>NUCLEOTIDE SEQUENCE [LARGE SCALE GENOMIC DNA]</scope>
    <source>
        <strain evidence="3">strain S7.3</strain>
    </source>
</reference>
<evidence type="ECO:0000313" key="2">
    <source>
        <dbReference type="EMBL" id="EGO00137.1"/>
    </source>
</evidence>
<feature type="compositionally biased region" description="Acidic residues" evidence="1">
    <location>
        <begin position="152"/>
        <end position="161"/>
    </location>
</feature>
<dbReference type="HOGENOM" id="CLU_1107675_0_0_1"/>
<protein>
    <submittedName>
        <fullName evidence="2">Uncharacterized protein</fullName>
    </submittedName>
</protein>
<accession>F8PVC7</accession>
<sequence>MHNDEPEFDLVAALATLPETSQRCSKLERGRLYHQISVELLLQCQRYSAEARPETRKDIDNIEDRMERLNIIAFDLEQKNKKSSKWDPRKIMNIYYENCKFAKESLEVLNLAKATSDEIMRTRAQSSEDRESQISITTSFFTAIDIVTQGDADLDENDGDGADMGSRPADGNQTNEQILGQVQNFAQALQSIPIRQLGTSDVTVNQTIIVQSIVNRGSGTTTNPTINVGGSNTRGEVK</sequence>
<proteinExistence type="predicted"/>
<name>F8PVC7_SERL3</name>
<feature type="region of interest" description="Disordered" evidence="1">
    <location>
        <begin position="151"/>
        <end position="173"/>
    </location>
</feature>
<dbReference type="AlphaFoldDB" id="F8PVC7"/>
<evidence type="ECO:0000313" key="3">
    <source>
        <dbReference type="Proteomes" id="UP000008063"/>
    </source>
</evidence>
<dbReference type="InParanoid" id="F8PVC7"/>
<evidence type="ECO:0000256" key="1">
    <source>
        <dbReference type="SAM" id="MobiDB-lite"/>
    </source>
</evidence>